<proteinExistence type="predicted"/>
<gene>
    <name evidence="1" type="ORF">OIDMADRAFT_19526</name>
</gene>
<name>A0A0C3CN48_OIDMZ</name>
<dbReference type="Proteomes" id="UP000054321">
    <property type="component" value="Unassembled WGS sequence"/>
</dbReference>
<keyword evidence="2" id="KW-1185">Reference proteome</keyword>
<reference evidence="2" key="2">
    <citation type="submission" date="2015-01" db="EMBL/GenBank/DDBJ databases">
        <title>Evolutionary Origins and Diversification of the Mycorrhizal Mutualists.</title>
        <authorList>
            <consortium name="DOE Joint Genome Institute"/>
            <consortium name="Mycorrhizal Genomics Consortium"/>
            <person name="Kohler A."/>
            <person name="Kuo A."/>
            <person name="Nagy L.G."/>
            <person name="Floudas D."/>
            <person name="Copeland A."/>
            <person name="Barry K.W."/>
            <person name="Cichocki N."/>
            <person name="Veneault-Fourrey C."/>
            <person name="LaButti K."/>
            <person name="Lindquist E.A."/>
            <person name="Lipzen A."/>
            <person name="Lundell T."/>
            <person name="Morin E."/>
            <person name="Murat C."/>
            <person name="Riley R."/>
            <person name="Ohm R."/>
            <person name="Sun H."/>
            <person name="Tunlid A."/>
            <person name="Henrissat B."/>
            <person name="Grigoriev I.V."/>
            <person name="Hibbett D.S."/>
            <person name="Martin F."/>
        </authorList>
    </citation>
    <scope>NUCLEOTIDE SEQUENCE [LARGE SCALE GENOMIC DNA]</scope>
    <source>
        <strain evidence="2">Zn</strain>
    </source>
</reference>
<sequence>MTMLLVRIELVVQIRSGMINFTFGITLIGFSHSDVTHIDFEIISRRCFLAVSVTFHADNSDNYLPRNRRGRLPALKLSGTLNEAKVGEAVCDAELETEEPRTDVIPKHAASCLII</sequence>
<reference evidence="1 2" key="1">
    <citation type="submission" date="2014-04" db="EMBL/GenBank/DDBJ databases">
        <authorList>
            <consortium name="DOE Joint Genome Institute"/>
            <person name="Kuo A."/>
            <person name="Martino E."/>
            <person name="Perotto S."/>
            <person name="Kohler A."/>
            <person name="Nagy L.G."/>
            <person name="Floudas D."/>
            <person name="Copeland A."/>
            <person name="Barry K.W."/>
            <person name="Cichocki N."/>
            <person name="Veneault-Fourrey C."/>
            <person name="LaButti K."/>
            <person name="Lindquist E.A."/>
            <person name="Lipzen A."/>
            <person name="Lundell T."/>
            <person name="Morin E."/>
            <person name="Murat C."/>
            <person name="Sun H."/>
            <person name="Tunlid A."/>
            <person name="Henrissat B."/>
            <person name="Grigoriev I.V."/>
            <person name="Hibbett D.S."/>
            <person name="Martin F."/>
            <person name="Nordberg H.P."/>
            <person name="Cantor M.N."/>
            <person name="Hua S.X."/>
        </authorList>
    </citation>
    <scope>NUCLEOTIDE SEQUENCE [LARGE SCALE GENOMIC DNA]</scope>
    <source>
        <strain evidence="1 2">Zn</strain>
    </source>
</reference>
<protein>
    <submittedName>
        <fullName evidence="1">Uncharacterized protein</fullName>
    </submittedName>
</protein>
<dbReference type="InParanoid" id="A0A0C3CN48"/>
<evidence type="ECO:0000313" key="1">
    <source>
        <dbReference type="EMBL" id="KIN00449.1"/>
    </source>
</evidence>
<feature type="non-terminal residue" evidence="1">
    <location>
        <position position="115"/>
    </location>
</feature>
<dbReference type="EMBL" id="KN832877">
    <property type="protein sequence ID" value="KIN00449.1"/>
    <property type="molecule type" value="Genomic_DNA"/>
</dbReference>
<accession>A0A0C3CN48</accession>
<dbReference type="HOGENOM" id="CLU_2114727_0_0_1"/>
<organism evidence="1 2">
    <name type="scientific">Oidiodendron maius (strain Zn)</name>
    <dbReference type="NCBI Taxonomy" id="913774"/>
    <lineage>
        <taxon>Eukaryota</taxon>
        <taxon>Fungi</taxon>
        <taxon>Dikarya</taxon>
        <taxon>Ascomycota</taxon>
        <taxon>Pezizomycotina</taxon>
        <taxon>Leotiomycetes</taxon>
        <taxon>Leotiomycetes incertae sedis</taxon>
        <taxon>Myxotrichaceae</taxon>
        <taxon>Oidiodendron</taxon>
    </lineage>
</organism>
<evidence type="ECO:0000313" key="2">
    <source>
        <dbReference type="Proteomes" id="UP000054321"/>
    </source>
</evidence>
<dbReference type="AlphaFoldDB" id="A0A0C3CN48"/>